<evidence type="ECO:0000313" key="3">
    <source>
        <dbReference type="Proteomes" id="UP001595729"/>
    </source>
</evidence>
<dbReference type="InterPro" id="IPR010239">
    <property type="entry name" value="CHP02001"/>
</dbReference>
<protein>
    <submittedName>
        <fullName evidence="2">TorF family putative porin</fullName>
    </submittedName>
</protein>
<organism evidence="2 3">
    <name type="scientific">Hydrogenophaga luteola</name>
    <dbReference type="NCBI Taxonomy" id="1591122"/>
    <lineage>
        <taxon>Bacteria</taxon>
        <taxon>Pseudomonadati</taxon>
        <taxon>Pseudomonadota</taxon>
        <taxon>Betaproteobacteria</taxon>
        <taxon>Burkholderiales</taxon>
        <taxon>Comamonadaceae</taxon>
        <taxon>Hydrogenophaga</taxon>
    </lineage>
</organism>
<dbReference type="Proteomes" id="UP001595729">
    <property type="component" value="Unassembled WGS sequence"/>
</dbReference>
<keyword evidence="1" id="KW-0732">Signal</keyword>
<feature type="signal peptide" evidence="1">
    <location>
        <begin position="1"/>
        <end position="23"/>
    </location>
</feature>
<dbReference type="EMBL" id="JBHRXX010000005">
    <property type="protein sequence ID" value="MFC3684089.1"/>
    <property type="molecule type" value="Genomic_DNA"/>
</dbReference>
<proteinExistence type="predicted"/>
<feature type="chain" id="PRO_5045101781" evidence="1">
    <location>
        <begin position="24"/>
        <end position="222"/>
    </location>
</feature>
<gene>
    <name evidence="2" type="ORF">ACFOPI_10835</name>
</gene>
<keyword evidence="3" id="KW-1185">Reference proteome</keyword>
<evidence type="ECO:0000256" key="1">
    <source>
        <dbReference type="SAM" id="SignalP"/>
    </source>
</evidence>
<comment type="caution">
    <text evidence="2">The sequence shown here is derived from an EMBL/GenBank/DDBJ whole genome shotgun (WGS) entry which is preliminary data.</text>
</comment>
<name>A0ABV7W2R8_9BURK</name>
<reference evidence="3" key="1">
    <citation type="journal article" date="2019" name="Int. J. Syst. Evol. Microbiol.">
        <title>The Global Catalogue of Microorganisms (GCM) 10K type strain sequencing project: providing services to taxonomists for standard genome sequencing and annotation.</title>
        <authorList>
            <consortium name="The Broad Institute Genomics Platform"/>
            <consortium name="The Broad Institute Genome Sequencing Center for Infectious Disease"/>
            <person name="Wu L."/>
            <person name="Ma J."/>
        </authorList>
    </citation>
    <scope>NUCLEOTIDE SEQUENCE [LARGE SCALE GENOMIC DNA]</scope>
    <source>
        <strain evidence="3">KCTC 42501</strain>
    </source>
</reference>
<dbReference type="Pfam" id="PF09694">
    <property type="entry name" value="Gcw_chp"/>
    <property type="match status" value="1"/>
</dbReference>
<dbReference type="RefSeq" id="WP_382173729.1">
    <property type="nucleotide sequence ID" value="NZ_JBHRXX010000005.1"/>
</dbReference>
<evidence type="ECO:0000313" key="2">
    <source>
        <dbReference type="EMBL" id="MFC3684089.1"/>
    </source>
</evidence>
<dbReference type="NCBIfam" id="TIGR02001">
    <property type="entry name" value="gcw_chp"/>
    <property type="match status" value="1"/>
</dbReference>
<accession>A0ABV7W2R8</accession>
<sequence length="222" mass="23442">MKRAFTLLACCAACLSAPSIVLADTSYNLGVVSLYKSNGLDQDNPKGKQVRPALQGGVDTSFDNGFYLGNWNSTGRFGDAKLEIDLYGGHRGAITEQLSYDIGLISFIYPSSGGGWNGNEAYASLSWGPVTVKYARGVSGVIEKFGRLSLAYTQPLGEAWKLQAGLGMRNKTAGDFGDYSLGVTRDLGEGLSVGATFSGATRKEQLGGAGDNRLVLSLVKGF</sequence>